<dbReference type="OrthoDB" id="10263513at2759"/>
<dbReference type="AlphaFoldDB" id="A0A9Q1KBQ1"/>
<gene>
    <name evidence="5" type="ORF">Cgig2_028668</name>
</gene>
<dbReference type="InterPro" id="IPR004977">
    <property type="entry name" value="Ribosomal_eS25"/>
</dbReference>
<dbReference type="Gene3D" id="1.10.10.10">
    <property type="entry name" value="Winged helix-like DNA-binding domain superfamily/Winged helix DNA-binding domain"/>
    <property type="match status" value="1"/>
</dbReference>
<evidence type="ECO:0000256" key="1">
    <source>
        <dbReference type="ARBA" id="ARBA00009106"/>
    </source>
</evidence>
<evidence type="ECO:0000256" key="2">
    <source>
        <dbReference type="ARBA" id="ARBA00022980"/>
    </source>
</evidence>
<dbReference type="PANTHER" id="PTHR12850">
    <property type="entry name" value="40S RIBOSOMAL PROTEIN S25"/>
    <property type="match status" value="1"/>
</dbReference>
<comment type="caution">
    <text evidence="5">The sequence shown here is derived from an EMBL/GenBank/DDBJ whole genome shotgun (WGS) entry which is preliminary data.</text>
</comment>
<comment type="similarity">
    <text evidence="1 4">Belongs to the eukaryotic ribosomal protein eS25 family.</text>
</comment>
<sequence length="166" mass="19361">MEREGCEGLDGFKKWSKGKQKEKVNNMVLFDQATYDKMLSEIPKAKLITPSTLSERLRLIRKLRKWRNFWAFNDDLKQNFRSSEQSPCGFDSMEVLWHMEDEDALAFFRVNGSLTRRAIKDLMARGSIRMVSAHASQQIYTRASINSVNDSTSSWHRTSTWQTNDD</sequence>
<keyword evidence="6" id="KW-1185">Reference proteome</keyword>
<reference evidence="5" key="1">
    <citation type="submission" date="2022-04" db="EMBL/GenBank/DDBJ databases">
        <title>Carnegiea gigantea Genome sequencing and assembly v2.</title>
        <authorList>
            <person name="Copetti D."/>
            <person name="Sanderson M.J."/>
            <person name="Burquez A."/>
            <person name="Wojciechowski M.F."/>
        </authorList>
    </citation>
    <scope>NUCLEOTIDE SEQUENCE</scope>
    <source>
        <strain evidence="5">SGP5-SGP5p</strain>
        <tissue evidence="5">Aerial part</tissue>
    </source>
</reference>
<evidence type="ECO:0000313" key="5">
    <source>
        <dbReference type="EMBL" id="KAJ8440539.1"/>
    </source>
</evidence>
<dbReference type="Pfam" id="PF03297">
    <property type="entry name" value="Ribosomal_S25"/>
    <property type="match status" value="2"/>
</dbReference>
<dbReference type="Proteomes" id="UP001153076">
    <property type="component" value="Unassembled WGS sequence"/>
</dbReference>
<accession>A0A9Q1KBQ1</accession>
<evidence type="ECO:0000256" key="3">
    <source>
        <dbReference type="ARBA" id="ARBA00023274"/>
    </source>
</evidence>
<dbReference type="EMBL" id="JAKOGI010000187">
    <property type="protein sequence ID" value="KAJ8440539.1"/>
    <property type="molecule type" value="Genomic_DNA"/>
</dbReference>
<evidence type="ECO:0000313" key="6">
    <source>
        <dbReference type="Proteomes" id="UP001153076"/>
    </source>
</evidence>
<keyword evidence="2 4" id="KW-0689">Ribosomal protein</keyword>
<protein>
    <recommendedName>
        <fullName evidence="4">40S ribosomal protein S25</fullName>
    </recommendedName>
</protein>
<dbReference type="GO" id="GO:1990904">
    <property type="term" value="C:ribonucleoprotein complex"/>
    <property type="evidence" value="ECO:0007669"/>
    <property type="project" value="UniProtKB-KW"/>
</dbReference>
<proteinExistence type="inferred from homology"/>
<name>A0A9Q1KBQ1_9CARY</name>
<evidence type="ECO:0000256" key="4">
    <source>
        <dbReference type="RuleBase" id="RU366057"/>
    </source>
</evidence>
<organism evidence="5 6">
    <name type="scientific">Carnegiea gigantea</name>
    <dbReference type="NCBI Taxonomy" id="171969"/>
    <lineage>
        <taxon>Eukaryota</taxon>
        <taxon>Viridiplantae</taxon>
        <taxon>Streptophyta</taxon>
        <taxon>Embryophyta</taxon>
        <taxon>Tracheophyta</taxon>
        <taxon>Spermatophyta</taxon>
        <taxon>Magnoliopsida</taxon>
        <taxon>eudicotyledons</taxon>
        <taxon>Gunneridae</taxon>
        <taxon>Pentapetalae</taxon>
        <taxon>Caryophyllales</taxon>
        <taxon>Cactineae</taxon>
        <taxon>Cactaceae</taxon>
        <taxon>Cactoideae</taxon>
        <taxon>Echinocereeae</taxon>
        <taxon>Carnegiea</taxon>
    </lineage>
</organism>
<dbReference type="GO" id="GO:0005840">
    <property type="term" value="C:ribosome"/>
    <property type="evidence" value="ECO:0007669"/>
    <property type="project" value="UniProtKB-KW"/>
</dbReference>
<dbReference type="InterPro" id="IPR036388">
    <property type="entry name" value="WH-like_DNA-bd_sf"/>
</dbReference>
<dbReference type="Gene3D" id="3.30.63.20">
    <property type="match status" value="1"/>
</dbReference>
<keyword evidence="3 4" id="KW-0687">Ribonucleoprotein</keyword>